<feature type="transmembrane region" description="Helical" evidence="1">
    <location>
        <begin position="38"/>
        <end position="56"/>
    </location>
</feature>
<keyword evidence="1" id="KW-0472">Membrane</keyword>
<accession>A0A2W7UCS5</accession>
<proteinExistence type="predicted"/>
<dbReference type="Pfam" id="PF06961">
    <property type="entry name" value="DUF1294"/>
    <property type="match status" value="1"/>
</dbReference>
<gene>
    <name evidence="2" type="ORF">DOS84_01685</name>
</gene>
<dbReference type="OrthoDB" id="1080927at2"/>
<reference evidence="2 3" key="1">
    <citation type="submission" date="2018-06" db="EMBL/GenBank/DDBJ databases">
        <title>Flavobacterium sp IMCC34762, genome.</title>
        <authorList>
            <person name="Joung Y."/>
            <person name="Cho J."/>
            <person name="Song J."/>
        </authorList>
    </citation>
    <scope>NUCLEOTIDE SEQUENCE [LARGE SCALE GENOMIC DNA]</scope>
    <source>
        <strain evidence="2 3">IMCC34762</strain>
    </source>
</reference>
<dbReference type="InterPro" id="IPR010718">
    <property type="entry name" value="DUF1294"/>
</dbReference>
<dbReference type="AlphaFoldDB" id="A0A2W7UCS5"/>
<evidence type="ECO:0000256" key="1">
    <source>
        <dbReference type="SAM" id="Phobius"/>
    </source>
</evidence>
<protein>
    <submittedName>
        <fullName evidence="2">DUF1294 domain-containing protein</fullName>
    </submittedName>
</protein>
<dbReference type="Proteomes" id="UP000249177">
    <property type="component" value="Unassembled WGS sequence"/>
</dbReference>
<sequence length="91" mass="10586">MILLYTFLAVNLIAFLLIRYDKKLAQNNKRRISEQTLLLWVAFGGTIGSSLAMSVFRHKTAKRSYLLKFFGIVSFQIIIIITLFYFDFISL</sequence>
<keyword evidence="3" id="KW-1185">Reference proteome</keyword>
<keyword evidence="1" id="KW-0812">Transmembrane</keyword>
<organism evidence="2 3">
    <name type="scientific">Flavobacterium aquariorum</name>
    <dbReference type="NCBI Taxonomy" id="2217670"/>
    <lineage>
        <taxon>Bacteria</taxon>
        <taxon>Pseudomonadati</taxon>
        <taxon>Bacteroidota</taxon>
        <taxon>Flavobacteriia</taxon>
        <taxon>Flavobacteriales</taxon>
        <taxon>Flavobacteriaceae</taxon>
        <taxon>Flavobacterium</taxon>
    </lineage>
</organism>
<evidence type="ECO:0000313" key="2">
    <source>
        <dbReference type="EMBL" id="PZX95299.1"/>
    </source>
</evidence>
<dbReference type="EMBL" id="QKXH01000001">
    <property type="protein sequence ID" value="PZX95299.1"/>
    <property type="molecule type" value="Genomic_DNA"/>
</dbReference>
<dbReference type="RefSeq" id="WP_111408367.1">
    <property type="nucleotide sequence ID" value="NZ_QKXH01000001.1"/>
</dbReference>
<feature type="transmembrane region" description="Helical" evidence="1">
    <location>
        <begin position="65"/>
        <end position="86"/>
    </location>
</feature>
<evidence type="ECO:0000313" key="3">
    <source>
        <dbReference type="Proteomes" id="UP000249177"/>
    </source>
</evidence>
<comment type="caution">
    <text evidence="2">The sequence shown here is derived from an EMBL/GenBank/DDBJ whole genome shotgun (WGS) entry which is preliminary data.</text>
</comment>
<keyword evidence="1" id="KW-1133">Transmembrane helix</keyword>
<name>A0A2W7UCS5_9FLAO</name>